<feature type="signal peptide" evidence="1">
    <location>
        <begin position="1"/>
        <end position="26"/>
    </location>
</feature>
<dbReference type="Gene3D" id="2.30.30.40">
    <property type="entry name" value="SH3 Domains"/>
    <property type="match status" value="1"/>
</dbReference>
<evidence type="ECO:0000313" key="3">
    <source>
        <dbReference type="EMBL" id="WXB09435.1"/>
    </source>
</evidence>
<sequence length="267" mass="27994">MRHLRGAFAAAMLAGSLLMAAPPAHAADDDVEAFARVVVDSAELRSGPGISYRVVTSAHRGETFAIDGRPASGFWLRVFLPDGRAAYVLGDQVQPFAVSSDDAGGRPSRPGLLAPPPLEGARGGLAIVGGIFSGPVDDGSRASFGYMEIRPQLVLHKTISLDGFLGDALTADGQQILYGAGATIHFFPSWPICPFGTLGGGGLSSFPTSDSFVLKRHDSFVGRVGGGLLLALRNRILVRLEVTNLTLFTADTYKNAQTYAGGLGVYF</sequence>
<keyword evidence="1" id="KW-0732">Signal</keyword>
<dbReference type="SUPFAM" id="SSF56925">
    <property type="entry name" value="OMPA-like"/>
    <property type="match status" value="1"/>
</dbReference>
<accession>A0ABZ2LJV9</accession>
<keyword evidence="4" id="KW-1185">Reference proteome</keyword>
<proteinExistence type="predicted"/>
<feature type="domain" description="SH3b" evidence="2">
    <location>
        <begin position="32"/>
        <end position="97"/>
    </location>
</feature>
<evidence type="ECO:0000259" key="2">
    <source>
        <dbReference type="PROSITE" id="PS51781"/>
    </source>
</evidence>
<protein>
    <submittedName>
        <fullName evidence="3">SH3 domain-containing protein</fullName>
    </submittedName>
</protein>
<evidence type="ECO:0000256" key="1">
    <source>
        <dbReference type="SAM" id="SignalP"/>
    </source>
</evidence>
<name>A0ABZ2LJV9_9BACT</name>
<evidence type="ECO:0000313" key="4">
    <source>
        <dbReference type="Proteomes" id="UP001374803"/>
    </source>
</evidence>
<dbReference type="RefSeq" id="WP_394839107.1">
    <property type="nucleotide sequence ID" value="NZ_CP089929.1"/>
</dbReference>
<feature type="chain" id="PRO_5045270327" evidence="1">
    <location>
        <begin position="27"/>
        <end position="267"/>
    </location>
</feature>
<dbReference type="InterPro" id="IPR003646">
    <property type="entry name" value="SH3-like_bac-type"/>
</dbReference>
<dbReference type="InterPro" id="IPR011250">
    <property type="entry name" value="OMP/PagP_B-barrel"/>
</dbReference>
<dbReference type="EMBL" id="CP089983">
    <property type="protein sequence ID" value="WXB09435.1"/>
    <property type="molecule type" value="Genomic_DNA"/>
</dbReference>
<reference evidence="3" key="1">
    <citation type="submission" date="2021-12" db="EMBL/GenBank/DDBJ databases">
        <title>Discovery of the Pendulisporaceae a myxobacterial family with distinct sporulation behavior and unique specialized metabolism.</title>
        <authorList>
            <person name="Garcia R."/>
            <person name="Popoff A."/>
            <person name="Bader C.D."/>
            <person name="Loehr J."/>
            <person name="Walesch S."/>
            <person name="Walt C."/>
            <person name="Boldt J."/>
            <person name="Bunk B."/>
            <person name="Haeckl F.J.F.P.J."/>
            <person name="Gunesch A.P."/>
            <person name="Birkelbach J."/>
            <person name="Nuebel U."/>
            <person name="Pietschmann T."/>
            <person name="Bach T."/>
            <person name="Mueller R."/>
        </authorList>
    </citation>
    <scope>NUCLEOTIDE SEQUENCE</scope>
    <source>
        <strain evidence="3">MSr11367</strain>
    </source>
</reference>
<dbReference type="Pfam" id="PF08239">
    <property type="entry name" value="SH3_3"/>
    <property type="match status" value="1"/>
</dbReference>
<gene>
    <name evidence="3" type="ORF">LVJ94_19660</name>
</gene>
<dbReference type="PROSITE" id="PS51781">
    <property type="entry name" value="SH3B"/>
    <property type="match status" value="1"/>
</dbReference>
<organism evidence="3 4">
    <name type="scientific">Pendulispora rubella</name>
    <dbReference type="NCBI Taxonomy" id="2741070"/>
    <lineage>
        <taxon>Bacteria</taxon>
        <taxon>Pseudomonadati</taxon>
        <taxon>Myxococcota</taxon>
        <taxon>Myxococcia</taxon>
        <taxon>Myxococcales</taxon>
        <taxon>Sorangiineae</taxon>
        <taxon>Pendulisporaceae</taxon>
        <taxon>Pendulispora</taxon>
    </lineage>
</organism>
<dbReference type="Proteomes" id="UP001374803">
    <property type="component" value="Chromosome"/>
</dbReference>
<dbReference type="Gene3D" id="2.40.160.20">
    <property type="match status" value="1"/>
</dbReference>